<organism evidence="5 6">
    <name type="scientific">Paralvinella palmiformis</name>
    <dbReference type="NCBI Taxonomy" id="53620"/>
    <lineage>
        <taxon>Eukaryota</taxon>
        <taxon>Metazoa</taxon>
        <taxon>Spiralia</taxon>
        <taxon>Lophotrochozoa</taxon>
        <taxon>Annelida</taxon>
        <taxon>Polychaeta</taxon>
        <taxon>Sedentaria</taxon>
        <taxon>Canalipalpata</taxon>
        <taxon>Terebellida</taxon>
        <taxon>Terebelliformia</taxon>
        <taxon>Alvinellidae</taxon>
        <taxon>Paralvinella</taxon>
    </lineage>
</organism>
<dbReference type="SUPFAM" id="SSF47473">
    <property type="entry name" value="EF-hand"/>
    <property type="match status" value="1"/>
</dbReference>
<keyword evidence="1" id="KW-0479">Metal-binding</keyword>
<feature type="domain" description="EF-hand" evidence="4">
    <location>
        <begin position="11"/>
        <end position="46"/>
    </location>
</feature>
<evidence type="ECO:0000259" key="4">
    <source>
        <dbReference type="PROSITE" id="PS50222"/>
    </source>
</evidence>
<evidence type="ECO:0000313" key="5">
    <source>
        <dbReference type="EMBL" id="KAK2146009.1"/>
    </source>
</evidence>
<dbReference type="Pfam" id="PF13499">
    <property type="entry name" value="EF-hand_7"/>
    <property type="match status" value="2"/>
</dbReference>
<feature type="domain" description="EF-hand" evidence="4">
    <location>
        <begin position="84"/>
        <end position="119"/>
    </location>
</feature>
<feature type="domain" description="EF-hand" evidence="4">
    <location>
        <begin position="47"/>
        <end position="82"/>
    </location>
</feature>
<dbReference type="InterPro" id="IPR011992">
    <property type="entry name" value="EF-hand-dom_pair"/>
</dbReference>
<dbReference type="InterPro" id="IPR002048">
    <property type="entry name" value="EF_hand_dom"/>
</dbReference>
<dbReference type="AlphaFoldDB" id="A0AAD9J423"/>
<reference evidence="5" key="1">
    <citation type="journal article" date="2023" name="Mol. Biol. Evol.">
        <title>Third-Generation Sequencing Reveals the Adaptive Role of the Epigenome in Three Deep-Sea Polychaetes.</title>
        <authorList>
            <person name="Perez M."/>
            <person name="Aroh O."/>
            <person name="Sun Y."/>
            <person name="Lan Y."/>
            <person name="Juniper S.K."/>
            <person name="Young C.R."/>
            <person name="Angers B."/>
            <person name="Qian P.Y."/>
        </authorList>
    </citation>
    <scope>NUCLEOTIDE SEQUENCE</scope>
    <source>
        <strain evidence="5">P08H-3</strain>
    </source>
</reference>
<evidence type="ECO:0000256" key="3">
    <source>
        <dbReference type="ARBA" id="ARBA00022837"/>
    </source>
</evidence>
<dbReference type="PANTHER" id="PTHR34524:SF6">
    <property type="entry name" value="CALCYPHOSINE LIKE"/>
    <property type="match status" value="1"/>
</dbReference>
<dbReference type="EMBL" id="JAODUP010000640">
    <property type="protein sequence ID" value="KAK2146009.1"/>
    <property type="molecule type" value="Genomic_DNA"/>
</dbReference>
<dbReference type="InterPro" id="IPR051581">
    <property type="entry name" value="Ca-bind"/>
</dbReference>
<evidence type="ECO:0000313" key="6">
    <source>
        <dbReference type="Proteomes" id="UP001208570"/>
    </source>
</evidence>
<dbReference type="PROSITE" id="PS50222">
    <property type="entry name" value="EF_HAND_2"/>
    <property type="match status" value="4"/>
</dbReference>
<gene>
    <name evidence="5" type="ORF">LSH36_640g01081</name>
</gene>
<proteinExistence type="predicted"/>
<dbReference type="PANTHER" id="PTHR34524">
    <property type="entry name" value="CALCYPHOSIN"/>
    <property type="match status" value="1"/>
</dbReference>
<dbReference type="SMART" id="SM00054">
    <property type="entry name" value="EFh"/>
    <property type="match status" value="4"/>
</dbReference>
<feature type="domain" description="EF-hand" evidence="4">
    <location>
        <begin position="120"/>
        <end position="149"/>
    </location>
</feature>
<dbReference type="FunFam" id="1.10.238.10:FF:000001">
    <property type="entry name" value="Calmodulin 1"/>
    <property type="match status" value="1"/>
</dbReference>
<protein>
    <recommendedName>
        <fullName evidence="4">EF-hand domain-containing protein</fullName>
    </recommendedName>
</protein>
<dbReference type="Proteomes" id="UP001208570">
    <property type="component" value="Unassembled WGS sequence"/>
</dbReference>
<name>A0AAD9J423_9ANNE</name>
<evidence type="ECO:0000256" key="1">
    <source>
        <dbReference type="ARBA" id="ARBA00022723"/>
    </source>
</evidence>
<keyword evidence="3" id="KW-0106">Calcium</keyword>
<dbReference type="InterPro" id="IPR018247">
    <property type="entry name" value="EF_Hand_1_Ca_BS"/>
</dbReference>
<comment type="caution">
    <text evidence="5">The sequence shown here is derived from an EMBL/GenBank/DDBJ whole genome shotgun (WGS) entry which is preliminary data.</text>
</comment>
<dbReference type="Gene3D" id="1.10.238.10">
    <property type="entry name" value="EF-hand"/>
    <property type="match status" value="2"/>
</dbReference>
<sequence>MRRLLERLTMASREDYEKFFREADVDNSGTLTFEELLTILRRNGYKQSEDDLKRIFRITDTSGDGLISLDEHMAAMGQQPPTDHRKAAMRAVFVEFDQNGDGFIDKKELKEVFGQMGTIMSDDDIDRLMTLCDKDHDGLINYEEFLDRV</sequence>
<evidence type="ECO:0000256" key="2">
    <source>
        <dbReference type="ARBA" id="ARBA00022737"/>
    </source>
</evidence>
<dbReference type="GO" id="GO:0005509">
    <property type="term" value="F:calcium ion binding"/>
    <property type="evidence" value="ECO:0007669"/>
    <property type="project" value="InterPro"/>
</dbReference>
<keyword evidence="6" id="KW-1185">Reference proteome</keyword>
<dbReference type="PROSITE" id="PS00018">
    <property type="entry name" value="EF_HAND_1"/>
    <property type="match status" value="3"/>
</dbReference>
<keyword evidence="2" id="KW-0677">Repeat</keyword>
<accession>A0AAD9J423</accession>